<dbReference type="AlphaFoldDB" id="A0A2R8M505"/>
<evidence type="ECO:0000256" key="10">
    <source>
        <dbReference type="ARBA" id="ARBA00023215"/>
    </source>
</evidence>
<feature type="disulfide bond" evidence="13">
    <location>
        <begin position="95"/>
        <end position="167"/>
    </location>
</feature>
<evidence type="ECO:0000256" key="12">
    <source>
        <dbReference type="PIRSR" id="PIRSR601820-1"/>
    </source>
</evidence>
<evidence type="ECO:0000256" key="11">
    <source>
        <dbReference type="ARBA" id="ARBA00030105"/>
    </source>
</evidence>
<dbReference type="Pfam" id="PF00965">
    <property type="entry name" value="TIMP"/>
    <property type="match status" value="1"/>
</dbReference>
<proteinExistence type="inferred from homology"/>
<name>A0A2R8M505_CALJA</name>
<evidence type="ECO:0000256" key="7">
    <source>
        <dbReference type="ARBA" id="ARBA00022723"/>
    </source>
</evidence>
<dbReference type="InterPro" id="IPR027465">
    <property type="entry name" value="TIMP_C"/>
</dbReference>
<dbReference type="FunFam" id="2.40.50.120:FF:000012">
    <property type="entry name" value="Metalloproteinase inhibitor 4"/>
    <property type="match status" value="1"/>
</dbReference>
<evidence type="ECO:0000256" key="8">
    <source>
        <dbReference type="ARBA" id="ARBA00022833"/>
    </source>
</evidence>
<dbReference type="GO" id="GO:0002020">
    <property type="term" value="F:protease binding"/>
    <property type="evidence" value="ECO:0007669"/>
    <property type="project" value="TreeGrafter"/>
</dbReference>
<accession>A0A2R8M505</accession>
<dbReference type="GO" id="GO:0031012">
    <property type="term" value="C:extracellular matrix"/>
    <property type="evidence" value="ECO:0007669"/>
    <property type="project" value="TreeGrafter"/>
</dbReference>
<feature type="binding site" evidence="12">
    <location>
        <position position="95"/>
    </location>
    <ligand>
        <name>Zn(2+)</name>
        <dbReference type="ChEBI" id="CHEBI:29105"/>
        <note>ligand shared with metalloproteinase partner</note>
    </ligand>
</feature>
<dbReference type="PANTHER" id="PTHR11844:SF26">
    <property type="entry name" value="METALLOPROTEINASE INHIBITOR 4"/>
    <property type="match status" value="1"/>
</dbReference>
<evidence type="ECO:0000313" key="17">
    <source>
        <dbReference type="Proteomes" id="UP000008225"/>
    </source>
</evidence>
<feature type="domain" description="NTR" evidence="15">
    <location>
        <begin position="95"/>
        <end position="221"/>
    </location>
</feature>
<dbReference type="GO" id="GO:0009725">
    <property type="term" value="P:response to hormone"/>
    <property type="evidence" value="ECO:0007669"/>
    <property type="project" value="TreeGrafter"/>
</dbReference>
<evidence type="ECO:0000256" key="3">
    <source>
        <dbReference type="ARBA" id="ARBA00013515"/>
    </source>
</evidence>
<keyword evidence="9 13" id="KW-1015">Disulfide bond</keyword>
<comment type="similarity">
    <text evidence="2">Belongs to the protease inhibitor I35 (TIMP) family.</text>
</comment>
<reference evidence="16" key="1">
    <citation type="submission" date="2009-03" db="EMBL/GenBank/DDBJ databases">
        <authorList>
            <person name="Warren W."/>
            <person name="Ye L."/>
            <person name="Minx P."/>
            <person name="Worley K."/>
            <person name="Gibbs R."/>
            <person name="Wilson R.K."/>
        </authorList>
    </citation>
    <scope>NUCLEOTIDE SEQUENCE [LARGE SCALE GENOMIC DNA]</scope>
</reference>
<keyword evidence="5" id="KW-0483">Metalloprotease inhibitor</keyword>
<dbReference type="FunFam" id="3.90.370.10:FF:000001">
    <property type="entry name" value="Metalloproteinase inhibitor 3"/>
    <property type="match status" value="1"/>
</dbReference>
<dbReference type="GO" id="GO:0008191">
    <property type="term" value="F:metalloendopeptidase inhibitor activity"/>
    <property type="evidence" value="ECO:0007669"/>
    <property type="project" value="InterPro"/>
</dbReference>
<dbReference type="GO" id="GO:0051045">
    <property type="term" value="P:negative regulation of membrane protein ectodomain proteolysis"/>
    <property type="evidence" value="ECO:0007669"/>
    <property type="project" value="TreeGrafter"/>
</dbReference>
<gene>
    <name evidence="16" type="primary">TIMP4</name>
</gene>
<feature type="disulfide bond" evidence="13">
    <location>
        <begin position="241"/>
        <end position="262"/>
    </location>
</feature>
<feature type="disulfide bond" evidence="13">
    <location>
        <begin position="97"/>
        <end position="196"/>
    </location>
</feature>
<dbReference type="OrthoDB" id="6041373at2759"/>
<keyword evidence="17" id="KW-1185">Reference proteome</keyword>
<reference evidence="16" key="3">
    <citation type="submission" date="2025-09" db="UniProtKB">
        <authorList>
            <consortium name="Ensembl"/>
        </authorList>
    </citation>
    <scope>IDENTIFICATION</scope>
</reference>
<dbReference type="GO" id="GO:0034097">
    <property type="term" value="P:response to cytokine"/>
    <property type="evidence" value="ECO:0007669"/>
    <property type="project" value="TreeGrafter"/>
</dbReference>
<evidence type="ECO:0000256" key="2">
    <source>
        <dbReference type="ARBA" id="ARBA00011027"/>
    </source>
</evidence>
<keyword evidence="4" id="KW-0964">Secreted</keyword>
<comment type="subcellular location">
    <subcellularLocation>
        <location evidence="1">Secreted</location>
    </subcellularLocation>
</comment>
<evidence type="ECO:0000313" key="16">
    <source>
        <dbReference type="Ensembl" id="ENSCJAP00000053840.2"/>
    </source>
</evidence>
<dbReference type="KEGG" id="cjc:100413744"/>
<dbReference type="HOGENOM" id="CLU_084029_0_0_1"/>
<feature type="disulfide bond" evidence="13">
    <location>
        <begin position="107"/>
        <end position="221"/>
    </location>
</feature>
<protein>
    <recommendedName>
        <fullName evidence="3">Metalloproteinase inhibitor 4</fullName>
    </recommendedName>
    <alternativeName>
        <fullName evidence="11">Tissue inhibitor of metalloproteinases 4</fullName>
    </alternativeName>
</protein>
<feature type="disulfide bond" evidence="13">
    <location>
        <begin position="228"/>
        <end position="233"/>
    </location>
</feature>
<dbReference type="InterPro" id="IPR008993">
    <property type="entry name" value="TIMP-like_OB-fold"/>
</dbReference>
<dbReference type="Gene3D" id="2.40.50.120">
    <property type="match status" value="1"/>
</dbReference>
<evidence type="ECO:0000256" key="9">
    <source>
        <dbReference type="ARBA" id="ARBA00023157"/>
    </source>
</evidence>
<dbReference type="Gene3D" id="3.90.370.10">
    <property type="entry name" value="Tissue inhibitor of metalloproteinase-1. Chain B, domain 1"/>
    <property type="match status" value="1"/>
</dbReference>
<keyword evidence="6" id="KW-0646">Protease inhibitor</keyword>
<evidence type="ECO:0000256" key="5">
    <source>
        <dbReference type="ARBA" id="ARBA00022608"/>
    </source>
</evidence>
<evidence type="ECO:0000256" key="13">
    <source>
        <dbReference type="PIRSR" id="PIRSR601820-3"/>
    </source>
</evidence>
<dbReference type="Ensembl" id="ENSCJAT00000082991.3">
    <property type="protein sequence ID" value="ENSCJAP00000053840.2"/>
    <property type="gene ID" value="ENSCJAG00000038791.3"/>
</dbReference>
<keyword evidence="10" id="KW-0481">Metalloenzyme inhibitor</keyword>
<dbReference type="InterPro" id="IPR030490">
    <property type="entry name" value="TIMP_CS"/>
</dbReference>
<keyword evidence="8 12" id="KW-0862">Zinc</keyword>
<dbReference type="PROSITE" id="PS00288">
    <property type="entry name" value="TIMP"/>
    <property type="match status" value="1"/>
</dbReference>
<feature type="region of interest" description="Disordered" evidence="14">
    <location>
        <begin position="1"/>
        <end position="43"/>
    </location>
</feature>
<evidence type="ECO:0000256" key="4">
    <source>
        <dbReference type="ARBA" id="ARBA00022525"/>
    </source>
</evidence>
<evidence type="ECO:0000256" key="14">
    <source>
        <dbReference type="SAM" id="MobiDB-lite"/>
    </source>
</evidence>
<dbReference type="RefSeq" id="XP_002758684.4">
    <property type="nucleotide sequence ID" value="XM_002758638.5"/>
</dbReference>
<reference evidence="16" key="2">
    <citation type="submission" date="2025-08" db="UniProtKB">
        <authorList>
            <consortium name="Ensembl"/>
        </authorList>
    </citation>
    <scope>IDENTIFICATION</scope>
</reference>
<dbReference type="CTD" id="7079"/>
<dbReference type="InterPro" id="IPR001820">
    <property type="entry name" value="TIMP"/>
</dbReference>
<dbReference type="GO" id="GO:0046872">
    <property type="term" value="F:metal ion binding"/>
    <property type="evidence" value="ECO:0007669"/>
    <property type="project" value="UniProtKB-KW"/>
</dbReference>
<evidence type="ECO:0000259" key="15">
    <source>
        <dbReference type="PROSITE" id="PS50189"/>
    </source>
</evidence>
<feature type="disulfide bond" evidence="13">
    <location>
        <begin position="223"/>
        <end position="270"/>
    </location>
</feature>
<dbReference type="GO" id="GO:0005615">
    <property type="term" value="C:extracellular space"/>
    <property type="evidence" value="ECO:0007669"/>
    <property type="project" value="TreeGrafter"/>
</dbReference>
<dbReference type="InterPro" id="IPR001134">
    <property type="entry name" value="Netrin_domain"/>
</dbReference>
<dbReference type="PANTHER" id="PTHR11844">
    <property type="entry name" value="METALLOPROTEASE INHIBITOR"/>
    <property type="match status" value="1"/>
</dbReference>
<organism evidence="16 17">
    <name type="scientific">Callithrix jacchus</name>
    <name type="common">White-tufted-ear marmoset</name>
    <name type="synonym">Simia Jacchus</name>
    <dbReference type="NCBI Taxonomy" id="9483"/>
    <lineage>
        <taxon>Eukaryota</taxon>
        <taxon>Metazoa</taxon>
        <taxon>Chordata</taxon>
        <taxon>Craniata</taxon>
        <taxon>Vertebrata</taxon>
        <taxon>Euteleostomi</taxon>
        <taxon>Mammalia</taxon>
        <taxon>Eutheria</taxon>
        <taxon>Euarchontoglires</taxon>
        <taxon>Primates</taxon>
        <taxon>Haplorrhini</taxon>
        <taxon>Platyrrhini</taxon>
        <taxon>Cebidae</taxon>
        <taxon>Callitrichinae</taxon>
        <taxon>Callithrix</taxon>
        <taxon>Callithrix</taxon>
    </lineage>
</organism>
<dbReference type="GeneTree" id="ENSGT00940000159798"/>
<evidence type="ECO:0000256" key="1">
    <source>
        <dbReference type="ARBA" id="ARBA00004613"/>
    </source>
</evidence>
<dbReference type="GeneID" id="100413744"/>
<dbReference type="PROSITE" id="PS50189">
    <property type="entry name" value="NTR"/>
    <property type="match status" value="1"/>
</dbReference>
<evidence type="ECO:0000256" key="6">
    <source>
        <dbReference type="ARBA" id="ARBA00022690"/>
    </source>
</evidence>
<dbReference type="CDD" id="cd03585">
    <property type="entry name" value="NTR_TIMP"/>
    <property type="match status" value="1"/>
</dbReference>
<dbReference type="GO" id="GO:0034774">
    <property type="term" value="C:secretory granule lumen"/>
    <property type="evidence" value="ECO:0007669"/>
    <property type="project" value="UniProtKB-ARBA"/>
</dbReference>
<dbReference type="GO" id="GO:0007219">
    <property type="term" value="P:Notch signaling pathway"/>
    <property type="evidence" value="ECO:0007669"/>
    <property type="project" value="Ensembl"/>
</dbReference>
<dbReference type="SMART" id="SM00206">
    <property type="entry name" value="NTR"/>
    <property type="match status" value="1"/>
</dbReference>
<sequence>MSEEPRVLLPPRWPRAKGRRSPLGRDWPLGPPHKAWGEGQNTLGRSPVGAIRSDRPHRLLGLCSVMPGSPRPAPSWALLLRLLALLWPPGLGEACSCAPAHPQQHICHSALVIRAKISSEKVVSASADPADTEKMLRYEIKQIKMFKGFEKVKDVQYIYTPFDSSLCGVKLEANSQKQYLLTGQVLSDGKVFIHLCNYIEPWEDLSLVQRESLNHHYHLNCACQITTCYTVPCTISAPNECLWTDWLLEQKLYGYQAQHYVCMKHADGTCSWYRGHLLLRKEFVDIIQP</sequence>
<keyword evidence="7 12" id="KW-0479">Metal-binding</keyword>
<dbReference type="SUPFAM" id="SSF50242">
    <property type="entry name" value="TIMP-like"/>
    <property type="match status" value="1"/>
</dbReference>
<dbReference type="OMA" id="ITTPNEC"/>
<dbReference type="Proteomes" id="UP000008225">
    <property type="component" value="Chromosome 15"/>
</dbReference>